<sequence length="75" mass="8224">MMVIKMALFLMFVIGLSYLQIQNMLSKGDKVIAYMGLMLTAAVIGSLLIADVHLPSPATPLKAVFEPIGKWVFPE</sequence>
<dbReference type="EMBL" id="JAOQIO010000121">
    <property type="protein sequence ID" value="MCU6797480.1"/>
    <property type="molecule type" value="Genomic_DNA"/>
</dbReference>
<reference evidence="2 3" key="1">
    <citation type="submission" date="2022-09" db="EMBL/GenBank/DDBJ databases">
        <authorList>
            <person name="Han X.L."/>
            <person name="Wang Q."/>
            <person name="Lu T."/>
        </authorList>
    </citation>
    <scope>NUCLEOTIDE SEQUENCE [LARGE SCALE GENOMIC DNA]</scope>
    <source>
        <strain evidence="2 3">WQ 127069</strain>
    </source>
</reference>
<gene>
    <name evidence="2" type="ORF">OB236_35685</name>
</gene>
<accession>A0ABT2US31</accession>
<keyword evidence="3" id="KW-1185">Reference proteome</keyword>
<proteinExistence type="predicted"/>
<comment type="caution">
    <text evidence="2">The sequence shown here is derived from an EMBL/GenBank/DDBJ whole genome shotgun (WGS) entry which is preliminary data.</text>
</comment>
<evidence type="ECO:0008006" key="4">
    <source>
        <dbReference type="Google" id="ProtNLM"/>
    </source>
</evidence>
<keyword evidence="1" id="KW-1133">Transmembrane helix</keyword>
<evidence type="ECO:0000313" key="2">
    <source>
        <dbReference type="EMBL" id="MCU6797480.1"/>
    </source>
</evidence>
<evidence type="ECO:0000313" key="3">
    <source>
        <dbReference type="Proteomes" id="UP001652445"/>
    </source>
</evidence>
<keyword evidence="1" id="KW-0812">Transmembrane</keyword>
<dbReference type="Proteomes" id="UP001652445">
    <property type="component" value="Unassembled WGS sequence"/>
</dbReference>
<dbReference type="RefSeq" id="WP_262688262.1">
    <property type="nucleotide sequence ID" value="NZ_JAOQIO010000121.1"/>
</dbReference>
<evidence type="ECO:0000256" key="1">
    <source>
        <dbReference type="SAM" id="Phobius"/>
    </source>
</evidence>
<organism evidence="2 3">
    <name type="scientific">Paenibacillus baimaensis</name>
    <dbReference type="NCBI Taxonomy" id="2982185"/>
    <lineage>
        <taxon>Bacteria</taxon>
        <taxon>Bacillati</taxon>
        <taxon>Bacillota</taxon>
        <taxon>Bacilli</taxon>
        <taxon>Bacillales</taxon>
        <taxon>Paenibacillaceae</taxon>
        <taxon>Paenibacillus</taxon>
    </lineage>
</organism>
<feature type="transmembrane region" description="Helical" evidence="1">
    <location>
        <begin position="31"/>
        <end position="50"/>
    </location>
</feature>
<protein>
    <recommendedName>
        <fullName evidence="4">DUF3953 domain-containing protein</fullName>
    </recommendedName>
</protein>
<keyword evidence="1" id="KW-0472">Membrane</keyword>
<name>A0ABT2US31_9BACL</name>